<sequence>MTSTPNSVSAPTGPSEVVAIHCKWDFCAETFVSFAEWETHFAVEHVAHARPVNLTGRKQRLREDGYWELVDEEAGPREHLPLHQIPSQTTGDITTTTHTLSYPLPPSFQPIDSSMISSYPADASHLPLHPLTPDPALHQVQARTAISLRRPVNDARVLLGLSLNLNHHLNFSQRRHANLIVHQAILTDPRDRQQGSKTPVLS</sequence>
<organism evidence="1 2">
    <name type="scientific">Kwoniella heveanensis BCC8398</name>
    <dbReference type="NCBI Taxonomy" id="1296120"/>
    <lineage>
        <taxon>Eukaryota</taxon>
        <taxon>Fungi</taxon>
        <taxon>Dikarya</taxon>
        <taxon>Basidiomycota</taxon>
        <taxon>Agaricomycotina</taxon>
        <taxon>Tremellomycetes</taxon>
        <taxon>Tremellales</taxon>
        <taxon>Cryptococcaceae</taxon>
        <taxon>Kwoniella</taxon>
    </lineage>
</organism>
<keyword evidence="2" id="KW-1185">Reference proteome</keyword>
<reference evidence="2" key="2">
    <citation type="submission" date="2013-12" db="EMBL/GenBank/DDBJ databases">
        <title>Evolution of pathogenesis and genome organization in the Tremellales.</title>
        <authorList>
            <person name="Cuomo C."/>
            <person name="Litvintseva A."/>
            <person name="Heitman J."/>
            <person name="Chen Y."/>
            <person name="Sun S."/>
            <person name="Springer D."/>
            <person name="Dromer F."/>
            <person name="Young S."/>
            <person name="Zeng Q."/>
            <person name="Chapman S."/>
            <person name="Gujja S."/>
            <person name="Saif S."/>
            <person name="Birren B."/>
        </authorList>
    </citation>
    <scope>NUCLEOTIDE SEQUENCE [LARGE SCALE GENOMIC DNA]</scope>
    <source>
        <strain evidence="2">BCC8398</strain>
    </source>
</reference>
<dbReference type="OrthoDB" id="2565235at2759"/>
<proteinExistence type="predicted"/>
<protein>
    <submittedName>
        <fullName evidence="1">Uncharacterized protein</fullName>
    </submittedName>
</protein>
<evidence type="ECO:0000313" key="2">
    <source>
        <dbReference type="Proteomes" id="UP000092666"/>
    </source>
</evidence>
<dbReference type="EMBL" id="KI669503">
    <property type="protein sequence ID" value="OCF33824.1"/>
    <property type="molecule type" value="Genomic_DNA"/>
</dbReference>
<evidence type="ECO:0000313" key="1">
    <source>
        <dbReference type="EMBL" id="OCF33824.1"/>
    </source>
</evidence>
<dbReference type="AlphaFoldDB" id="A0A1B9GRY0"/>
<reference evidence="1 2" key="1">
    <citation type="submission" date="2013-07" db="EMBL/GenBank/DDBJ databases">
        <title>The Genome Sequence of Cryptococcus heveanensis BCC8398.</title>
        <authorList>
            <consortium name="The Broad Institute Genome Sequencing Platform"/>
            <person name="Cuomo C."/>
            <person name="Litvintseva A."/>
            <person name="Chen Y."/>
            <person name="Heitman J."/>
            <person name="Sun S."/>
            <person name="Springer D."/>
            <person name="Dromer F."/>
            <person name="Young S.K."/>
            <person name="Zeng Q."/>
            <person name="Gargeya S."/>
            <person name="Fitzgerald M."/>
            <person name="Abouelleil A."/>
            <person name="Alvarado L."/>
            <person name="Berlin A.M."/>
            <person name="Chapman S.B."/>
            <person name="Dewar J."/>
            <person name="Goldberg J."/>
            <person name="Griggs A."/>
            <person name="Gujja S."/>
            <person name="Hansen M."/>
            <person name="Howarth C."/>
            <person name="Imamovic A."/>
            <person name="Larimer J."/>
            <person name="McCowan C."/>
            <person name="Murphy C."/>
            <person name="Pearson M."/>
            <person name="Priest M."/>
            <person name="Roberts A."/>
            <person name="Saif S."/>
            <person name="Shea T."/>
            <person name="Sykes S."/>
            <person name="Wortman J."/>
            <person name="Nusbaum C."/>
            <person name="Birren B."/>
        </authorList>
    </citation>
    <scope>NUCLEOTIDE SEQUENCE [LARGE SCALE GENOMIC DNA]</scope>
    <source>
        <strain evidence="1 2">BCC8398</strain>
    </source>
</reference>
<gene>
    <name evidence="1" type="ORF">I316_04536</name>
</gene>
<name>A0A1B9GRY0_9TREE</name>
<dbReference type="Proteomes" id="UP000092666">
    <property type="component" value="Unassembled WGS sequence"/>
</dbReference>
<accession>A0A1B9GRY0</accession>